<comment type="cofactor">
    <cofactor evidence="1 6">
        <name>a divalent metal cation</name>
        <dbReference type="ChEBI" id="CHEBI:60240"/>
    </cofactor>
</comment>
<dbReference type="GO" id="GO:0036221">
    <property type="term" value="F:UTP diphosphatase activity"/>
    <property type="evidence" value="ECO:0007669"/>
    <property type="project" value="RHEA"/>
</dbReference>
<sequence>MEKIILASGSPRRKSLLEQLGLEFKVVVSDVDESKVKEENPKELVKKLSYLKANAVSTDEEEVVIAADTIVCLNNRILEKPKDDKEAFQMLSDLSGRTHQVLTGITVIKGEEAITDYEKTDVTFRELGQKEIKEYVSTGAPLDKAGAYGIQDQGAIFVKKIDGCFYNVVGLSLVKLVEMLRILNVEVVLN</sequence>
<keyword evidence="8" id="KW-1185">Reference proteome</keyword>
<comment type="catalytic activity">
    <reaction evidence="6">
        <text>UTP + H2O = UMP + diphosphate + H(+)</text>
        <dbReference type="Rhea" id="RHEA:29395"/>
        <dbReference type="ChEBI" id="CHEBI:15377"/>
        <dbReference type="ChEBI" id="CHEBI:15378"/>
        <dbReference type="ChEBI" id="CHEBI:33019"/>
        <dbReference type="ChEBI" id="CHEBI:46398"/>
        <dbReference type="ChEBI" id="CHEBI:57865"/>
        <dbReference type="EC" id="3.6.1.9"/>
    </reaction>
</comment>
<dbReference type="GO" id="GO:0005737">
    <property type="term" value="C:cytoplasm"/>
    <property type="evidence" value="ECO:0007669"/>
    <property type="project" value="UniProtKB-SubCell"/>
</dbReference>
<dbReference type="RefSeq" id="WP_068719186.1">
    <property type="nucleotide sequence ID" value="NZ_LWDV01000010.1"/>
</dbReference>
<comment type="function">
    <text evidence="6">Nucleoside triphosphate pyrophosphatase that hydrolyzes dTTP and UTP. May have a dual role in cell division arrest and in preventing the incorporation of modified nucleotides into cellular nucleic acids.</text>
</comment>
<gene>
    <name evidence="7" type="ORF">U472_13015</name>
</gene>
<evidence type="ECO:0000256" key="2">
    <source>
        <dbReference type="ARBA" id="ARBA00004496"/>
    </source>
</evidence>
<accession>A0A1C0A557</accession>
<dbReference type="EMBL" id="LWDV01000010">
    <property type="protein sequence ID" value="OCL25274.1"/>
    <property type="molecule type" value="Genomic_DNA"/>
</dbReference>
<dbReference type="GO" id="GO:0009117">
    <property type="term" value="P:nucleotide metabolic process"/>
    <property type="evidence" value="ECO:0007669"/>
    <property type="project" value="UniProtKB-KW"/>
</dbReference>
<dbReference type="FunFam" id="3.90.950.10:FF:000005">
    <property type="entry name" value="7-methyl-GTP pyrophosphatase"/>
    <property type="match status" value="1"/>
</dbReference>
<dbReference type="GO" id="GO:0036218">
    <property type="term" value="F:dTTP diphosphatase activity"/>
    <property type="evidence" value="ECO:0007669"/>
    <property type="project" value="RHEA"/>
</dbReference>
<dbReference type="InterPro" id="IPR029001">
    <property type="entry name" value="ITPase-like_fam"/>
</dbReference>
<keyword evidence="5 6" id="KW-0546">Nucleotide metabolism</keyword>
<dbReference type="Pfam" id="PF02545">
    <property type="entry name" value="Maf"/>
    <property type="match status" value="1"/>
</dbReference>
<dbReference type="OrthoDB" id="9807767at2"/>
<evidence type="ECO:0000313" key="7">
    <source>
        <dbReference type="EMBL" id="OCL25274.1"/>
    </source>
</evidence>
<dbReference type="Gene3D" id="3.90.950.10">
    <property type="match status" value="1"/>
</dbReference>
<evidence type="ECO:0000256" key="1">
    <source>
        <dbReference type="ARBA" id="ARBA00001968"/>
    </source>
</evidence>
<protein>
    <recommendedName>
        <fullName evidence="6">dTTP/UTP pyrophosphatase</fullName>
        <shortName evidence="6">dTTPase/UTPase</shortName>
        <ecNumber evidence="6">3.6.1.9</ecNumber>
    </recommendedName>
    <alternativeName>
        <fullName evidence="6">Nucleoside triphosphate pyrophosphatase</fullName>
    </alternativeName>
    <alternativeName>
        <fullName evidence="6">Nucleotide pyrophosphatase</fullName>
        <shortName evidence="6">Nucleotide PPase</shortName>
    </alternativeName>
</protein>
<name>A0A1C0A557_9FIRM</name>
<dbReference type="Proteomes" id="UP000093514">
    <property type="component" value="Unassembled WGS sequence"/>
</dbReference>
<evidence type="ECO:0000256" key="4">
    <source>
        <dbReference type="ARBA" id="ARBA00022801"/>
    </source>
</evidence>
<dbReference type="NCBIfam" id="TIGR00172">
    <property type="entry name" value="maf"/>
    <property type="match status" value="1"/>
</dbReference>
<comment type="similarity">
    <text evidence="6">Belongs to the Maf family. YhdE subfamily.</text>
</comment>
<evidence type="ECO:0000256" key="3">
    <source>
        <dbReference type="ARBA" id="ARBA00022490"/>
    </source>
</evidence>
<organism evidence="7 8">
    <name type="scientific">Orenia metallireducens</name>
    <dbReference type="NCBI Taxonomy" id="1413210"/>
    <lineage>
        <taxon>Bacteria</taxon>
        <taxon>Bacillati</taxon>
        <taxon>Bacillota</taxon>
        <taxon>Clostridia</taxon>
        <taxon>Halanaerobiales</taxon>
        <taxon>Halobacteroidaceae</taxon>
        <taxon>Orenia</taxon>
    </lineage>
</organism>
<dbReference type="PIRSF" id="PIRSF006305">
    <property type="entry name" value="Maf"/>
    <property type="match status" value="1"/>
</dbReference>
<dbReference type="HAMAP" id="MF_00528">
    <property type="entry name" value="Maf"/>
    <property type="match status" value="1"/>
</dbReference>
<keyword evidence="3 6" id="KW-0963">Cytoplasm</keyword>
<dbReference type="PANTHER" id="PTHR43213">
    <property type="entry name" value="BIFUNCTIONAL DTTP/UTP PYROPHOSPHATASE/METHYLTRANSFERASE PROTEIN-RELATED"/>
    <property type="match status" value="1"/>
</dbReference>
<feature type="site" description="Important for substrate specificity" evidence="6">
    <location>
        <position position="151"/>
    </location>
</feature>
<feature type="site" description="Important for substrate specificity" evidence="6">
    <location>
        <position position="69"/>
    </location>
</feature>
<dbReference type="SUPFAM" id="SSF52972">
    <property type="entry name" value="ITPase-like"/>
    <property type="match status" value="1"/>
</dbReference>
<evidence type="ECO:0000256" key="5">
    <source>
        <dbReference type="ARBA" id="ARBA00023080"/>
    </source>
</evidence>
<keyword evidence="4 6" id="KW-0378">Hydrolase</keyword>
<reference evidence="8" key="1">
    <citation type="submission" date="2016-07" db="EMBL/GenBank/DDBJ databases">
        <authorList>
            <person name="Florea S."/>
            <person name="Webb J.S."/>
            <person name="Jaromczyk J."/>
            <person name="Schardl C.L."/>
        </authorList>
    </citation>
    <scope>NUCLEOTIDE SEQUENCE [LARGE SCALE GENOMIC DNA]</scope>
    <source>
        <strain evidence="8">Z6</strain>
    </source>
</reference>
<dbReference type="AlphaFoldDB" id="A0A1C0A557"/>
<dbReference type="PANTHER" id="PTHR43213:SF5">
    <property type="entry name" value="BIFUNCTIONAL DTTP_UTP PYROPHOSPHATASE_METHYLTRANSFERASE PROTEIN-RELATED"/>
    <property type="match status" value="1"/>
</dbReference>
<dbReference type="CDD" id="cd00555">
    <property type="entry name" value="Maf"/>
    <property type="match status" value="1"/>
</dbReference>
<dbReference type="EC" id="3.6.1.9" evidence="6"/>
<comment type="catalytic activity">
    <reaction evidence="6">
        <text>dTTP + H2O = dTMP + diphosphate + H(+)</text>
        <dbReference type="Rhea" id="RHEA:28534"/>
        <dbReference type="ChEBI" id="CHEBI:15377"/>
        <dbReference type="ChEBI" id="CHEBI:15378"/>
        <dbReference type="ChEBI" id="CHEBI:33019"/>
        <dbReference type="ChEBI" id="CHEBI:37568"/>
        <dbReference type="ChEBI" id="CHEBI:63528"/>
        <dbReference type="EC" id="3.6.1.9"/>
    </reaction>
</comment>
<feature type="active site" description="Proton acceptor" evidence="6">
    <location>
        <position position="68"/>
    </location>
</feature>
<evidence type="ECO:0000256" key="6">
    <source>
        <dbReference type="HAMAP-Rule" id="MF_00528"/>
    </source>
</evidence>
<dbReference type="InterPro" id="IPR003697">
    <property type="entry name" value="Maf-like"/>
</dbReference>
<comment type="caution">
    <text evidence="7">The sequence shown here is derived from an EMBL/GenBank/DDBJ whole genome shotgun (WGS) entry which is preliminary data.</text>
</comment>
<reference evidence="7 8" key="2">
    <citation type="submission" date="2016-08" db="EMBL/GenBank/DDBJ databases">
        <title>Orenia metallireducens sp. nov. strain Z6, a Novel Metal-reducing Firmicute from the Deep Subsurface.</title>
        <authorList>
            <person name="Maxim B.I."/>
            <person name="Kenneth K."/>
            <person name="Flynn T.M."/>
            <person name="Oloughlin E.J."/>
            <person name="Locke R.A."/>
            <person name="Weber J.R."/>
            <person name="Egan S.M."/>
            <person name="Mackie R.I."/>
            <person name="Cann I.K."/>
        </authorList>
    </citation>
    <scope>NUCLEOTIDE SEQUENCE [LARGE SCALE GENOMIC DNA]</scope>
    <source>
        <strain evidence="7 8">Z6</strain>
    </source>
</reference>
<comment type="caution">
    <text evidence="6">Lacks conserved residue(s) required for the propagation of feature annotation.</text>
</comment>
<feature type="site" description="Important for substrate specificity" evidence="6">
    <location>
        <position position="12"/>
    </location>
</feature>
<evidence type="ECO:0000313" key="8">
    <source>
        <dbReference type="Proteomes" id="UP000093514"/>
    </source>
</evidence>
<proteinExistence type="inferred from homology"/>
<comment type="subcellular location">
    <subcellularLocation>
        <location evidence="2 6">Cytoplasm</location>
    </subcellularLocation>
</comment>